<dbReference type="EMBL" id="CP029693">
    <property type="protein sequence ID" value="AWY39195.1"/>
    <property type="molecule type" value="Genomic_DNA"/>
</dbReference>
<name>A0A2Z4REH0_PSEPU</name>
<evidence type="ECO:0000313" key="2">
    <source>
        <dbReference type="Proteomes" id="UP000250299"/>
    </source>
</evidence>
<proteinExistence type="predicted"/>
<protein>
    <submittedName>
        <fullName evidence="1">Uncharacterized protein</fullName>
    </submittedName>
</protein>
<organism evidence="1 2">
    <name type="scientific">Pseudomonas putida</name>
    <name type="common">Arthrobacter siderocapsulatus</name>
    <dbReference type="NCBI Taxonomy" id="303"/>
    <lineage>
        <taxon>Bacteria</taxon>
        <taxon>Pseudomonadati</taxon>
        <taxon>Pseudomonadota</taxon>
        <taxon>Gammaproteobacteria</taxon>
        <taxon>Pseudomonadales</taxon>
        <taxon>Pseudomonadaceae</taxon>
        <taxon>Pseudomonas</taxon>
    </lineage>
</organism>
<accession>A0A2Z4REH0</accession>
<gene>
    <name evidence="1" type="ORF">DKY63_04455</name>
</gene>
<evidence type="ECO:0000313" key="1">
    <source>
        <dbReference type="EMBL" id="AWY39195.1"/>
    </source>
</evidence>
<sequence length="68" mass="7610">MHAMRIAARNRLASPMGETIARTSEVQATGRDRLRKAALSRQNGVAICVGQKLEKDRLMQSVRAQKYL</sequence>
<reference evidence="1 2" key="1">
    <citation type="submission" date="2018-05" db="EMBL/GenBank/DDBJ databases">
        <title>Whole genome sequence of Pseudomonas putida JBC17.</title>
        <authorList>
            <person name="Lee Y.H."/>
            <person name="David K."/>
        </authorList>
    </citation>
    <scope>NUCLEOTIDE SEQUENCE [LARGE SCALE GENOMIC DNA]</scope>
    <source>
        <strain evidence="1 2">JBC17</strain>
    </source>
</reference>
<dbReference type="AlphaFoldDB" id="A0A2Z4REH0"/>
<dbReference type="Proteomes" id="UP000250299">
    <property type="component" value="Chromosome"/>
</dbReference>